<dbReference type="AlphaFoldDB" id="A0A0H4X7P9"/>
<dbReference type="KEGG" id="mym:A176_006512"/>
<dbReference type="STRING" id="1297742.A176_006512"/>
<protein>
    <submittedName>
        <fullName evidence="2">Uncharacterized protein</fullName>
    </submittedName>
</protein>
<accession>A0A0H4X7P9</accession>
<dbReference type="PATRIC" id="fig|1297742.4.peg.6601"/>
<evidence type="ECO:0000313" key="2">
    <source>
        <dbReference type="EMBL" id="AKQ69600.1"/>
    </source>
</evidence>
<evidence type="ECO:0000313" key="3">
    <source>
        <dbReference type="Proteomes" id="UP000009026"/>
    </source>
</evidence>
<organism evidence="2 3">
    <name type="scientific">Pseudomyxococcus hansupus</name>
    <dbReference type="NCBI Taxonomy" id="1297742"/>
    <lineage>
        <taxon>Bacteria</taxon>
        <taxon>Pseudomonadati</taxon>
        <taxon>Myxococcota</taxon>
        <taxon>Myxococcia</taxon>
        <taxon>Myxococcales</taxon>
        <taxon>Cystobacterineae</taxon>
        <taxon>Myxococcaceae</taxon>
        <taxon>Pseudomyxococcus</taxon>
    </lineage>
</organism>
<gene>
    <name evidence="2" type="ORF">A176_006512</name>
</gene>
<dbReference type="Proteomes" id="UP000009026">
    <property type="component" value="Chromosome"/>
</dbReference>
<feature type="region of interest" description="Disordered" evidence="1">
    <location>
        <begin position="1"/>
        <end position="57"/>
    </location>
</feature>
<evidence type="ECO:0000256" key="1">
    <source>
        <dbReference type="SAM" id="MobiDB-lite"/>
    </source>
</evidence>
<dbReference type="EMBL" id="CP012109">
    <property type="protein sequence ID" value="AKQ69600.1"/>
    <property type="molecule type" value="Genomic_DNA"/>
</dbReference>
<name>A0A0H4X7P9_9BACT</name>
<sequence length="107" mass="12188">MVRAATAELPPPPQHLSPATREQVGQAAANQEAEWRRKSRQSFPGDHWSQDDDFGASERKWAVDEARRRQVPVTEVLEAVDEELHHRPVQPPRKATASPCKPRPFYD</sequence>
<feature type="region of interest" description="Disordered" evidence="1">
    <location>
        <begin position="81"/>
        <end position="107"/>
    </location>
</feature>
<reference evidence="2 3" key="1">
    <citation type="journal article" date="2016" name="PLoS ONE">
        <title>Complete Genome Sequence and Comparative Genomics of a Novel Myxobacterium Myxococcus hansupus.</title>
        <authorList>
            <person name="Sharma G."/>
            <person name="Narwani T."/>
            <person name="Subramanian S."/>
        </authorList>
    </citation>
    <scope>NUCLEOTIDE SEQUENCE [LARGE SCALE GENOMIC DNA]</scope>
    <source>
        <strain evidence="3">mixupus</strain>
    </source>
</reference>
<proteinExistence type="predicted"/>
<keyword evidence="3" id="KW-1185">Reference proteome</keyword>